<proteinExistence type="predicted"/>
<dbReference type="InterPro" id="IPR019775">
    <property type="entry name" value="WD40_repeat_CS"/>
</dbReference>
<dbReference type="InterPro" id="IPR036322">
    <property type="entry name" value="WD40_repeat_dom_sf"/>
</dbReference>
<dbReference type="Ensembl" id="ENSSSCT00030016108.1">
    <property type="protein sequence ID" value="ENSSSCP00030007224.1"/>
    <property type="gene ID" value="ENSSSCG00030011734.1"/>
</dbReference>
<dbReference type="InterPro" id="IPR020472">
    <property type="entry name" value="WD40_PAC1"/>
</dbReference>
<name>A0A8D0HXN1_PIG</name>
<evidence type="ECO:0000256" key="1">
    <source>
        <dbReference type="ARBA" id="ARBA00022574"/>
    </source>
</evidence>
<dbReference type="PANTHER" id="PTHR44324:SF4">
    <property type="entry name" value="WD40 REPEAT DOMAIN 95"/>
    <property type="match status" value="1"/>
</dbReference>
<dbReference type="Gene3D" id="2.130.10.10">
    <property type="entry name" value="YVTN repeat-like/Quinoprotein amine dehydrogenase"/>
    <property type="match status" value="3"/>
</dbReference>
<dbReference type="PROSITE" id="PS00678">
    <property type="entry name" value="WD_REPEATS_1"/>
    <property type="match status" value="2"/>
</dbReference>
<dbReference type="SMART" id="SM00320">
    <property type="entry name" value="WD40"/>
    <property type="match status" value="6"/>
</dbReference>
<keyword evidence="1" id="KW-0853">WD repeat</keyword>
<dbReference type="InterPro" id="IPR051242">
    <property type="entry name" value="WD-EF-hand_domain"/>
</dbReference>
<organism evidence="3 4">
    <name type="scientific">Sus scrofa</name>
    <name type="common">Pig</name>
    <dbReference type="NCBI Taxonomy" id="9823"/>
    <lineage>
        <taxon>Eukaryota</taxon>
        <taxon>Metazoa</taxon>
        <taxon>Chordata</taxon>
        <taxon>Craniata</taxon>
        <taxon>Vertebrata</taxon>
        <taxon>Euteleostomi</taxon>
        <taxon>Mammalia</taxon>
        <taxon>Eutheria</taxon>
        <taxon>Laurasiatheria</taxon>
        <taxon>Artiodactyla</taxon>
        <taxon>Suina</taxon>
        <taxon>Suidae</taxon>
        <taxon>Sus</taxon>
    </lineage>
</organism>
<dbReference type="PANTHER" id="PTHR44324">
    <property type="entry name" value="WD40 REPEAT DOMAIN 95"/>
    <property type="match status" value="1"/>
</dbReference>
<dbReference type="Pfam" id="PF00400">
    <property type="entry name" value="WD40"/>
    <property type="match status" value="4"/>
</dbReference>
<accession>A0A8D0HXN1</accession>
<dbReference type="InterPro" id="IPR015943">
    <property type="entry name" value="WD40/YVTN_repeat-like_dom_sf"/>
</dbReference>
<dbReference type="PRINTS" id="PR00320">
    <property type="entry name" value="GPROTEINBRPT"/>
</dbReference>
<keyword evidence="2" id="KW-0677">Repeat</keyword>
<dbReference type="SUPFAM" id="SSF50978">
    <property type="entry name" value="WD40 repeat-like"/>
    <property type="match status" value="1"/>
</dbReference>
<dbReference type="PROSITE" id="PS50294">
    <property type="entry name" value="WD_REPEATS_REGION"/>
    <property type="match status" value="2"/>
</dbReference>
<dbReference type="InterPro" id="IPR001680">
    <property type="entry name" value="WD40_rpt"/>
</dbReference>
<dbReference type="PROSITE" id="PS50082">
    <property type="entry name" value="WD_REPEATS_2"/>
    <property type="match status" value="4"/>
</dbReference>
<sequence length="562" mass="61509">MKFLLWLSRLRPKNVLLTGGMDRVIRVWNPYLPGKPTGILKSHTAPVIYIHVSAEDNRMFSMSTDNTIKIWDLETDSCLFTTSSKASGIRGEPRACLYLPDPRALCVAADAIALLHLRQRSPQEPALAVSHREPVVCCRYSPTFRQVVSCSEASVVKVWDCETGRLLSEFIGAHGNAGITCMTFDSSGRRLVTGGRDGSLKIWSYNNGHCLHTLKHGKSPPTKGPCKIMFVLAAHFTAGTTSLLLLWMQDTPCDFRHFWKPQPHWQDDLDHGHKEDILCVAQCPPFLLATSSYDGEIIIWNVISGHVCCKLNTPSTSDGAEDGEGPDRSVSCLTFLKTRAANLESAAASLITNGPQGSITFWRLFGRTCPIANFTPSKDRAQVSSMVVTAGDARAYVADQDGFVRVYDIEEYGLWGPELQPPKTLGGGSLLPLYLVSLELIEEEKLLLSSSLDHTVRLWSTDGEYIGTFGQSSPWDIFTPASWSRSGVPCEVLTNPQSLPAHPALERGVPATLTGETEQEKAVEGKAGAEVGPGTSRSPGLYFVASRQISMDYKAQPGRVKA</sequence>
<protein>
    <submittedName>
        <fullName evidence="3">Uncharacterized protein</fullName>
    </submittedName>
</protein>
<evidence type="ECO:0000313" key="3">
    <source>
        <dbReference type="Ensembl" id="ENSSSCP00030007224.1"/>
    </source>
</evidence>
<dbReference type="Proteomes" id="UP000694570">
    <property type="component" value="Unplaced"/>
</dbReference>
<reference evidence="3" key="1">
    <citation type="submission" date="2025-08" db="UniProtKB">
        <authorList>
            <consortium name="Ensembl"/>
        </authorList>
    </citation>
    <scope>IDENTIFICATION</scope>
</reference>
<dbReference type="AlphaFoldDB" id="A0A8D0HXN1"/>
<evidence type="ECO:0000256" key="2">
    <source>
        <dbReference type="ARBA" id="ARBA00022737"/>
    </source>
</evidence>
<evidence type="ECO:0000313" key="4">
    <source>
        <dbReference type="Proteomes" id="UP000694570"/>
    </source>
</evidence>